<dbReference type="Proteomes" id="UP000196655">
    <property type="component" value="Unassembled WGS sequence"/>
</dbReference>
<comment type="caution">
    <text evidence="9">Lacks conserved residue(s) required for the propagation of feature annotation.</text>
</comment>
<keyword evidence="6 9" id="KW-0812">Transmembrane</keyword>
<keyword evidence="7 9" id="KW-1133">Transmembrane helix</keyword>
<dbReference type="PANTHER" id="PTHR34308:SF1">
    <property type="entry name" value="COBALAMIN BIOSYNTHESIS PROTEIN CBIB"/>
    <property type="match status" value="1"/>
</dbReference>
<proteinExistence type="inferred from homology"/>
<name>A0A211ZI06_9PROT</name>
<evidence type="ECO:0000256" key="3">
    <source>
        <dbReference type="ARBA" id="ARBA00006263"/>
    </source>
</evidence>
<reference evidence="11" key="1">
    <citation type="submission" date="2017-05" db="EMBL/GenBank/DDBJ databases">
        <authorList>
            <person name="Macchi M."/>
            <person name="Festa S."/>
            <person name="Coppotelli B.M."/>
            <person name="Morelli I.S."/>
        </authorList>
    </citation>
    <scope>NUCLEOTIDE SEQUENCE [LARGE SCALE GENOMIC DNA]</scope>
    <source>
        <strain evidence="11">I</strain>
    </source>
</reference>
<evidence type="ECO:0000256" key="4">
    <source>
        <dbReference type="ARBA" id="ARBA00022475"/>
    </source>
</evidence>
<gene>
    <name evidence="9" type="primary">cobD</name>
    <name evidence="10" type="ORF">BWR60_22395</name>
</gene>
<sequence>MPFYPNHLWILAAALLLDAVIGDPPWLWRRLPHPVALAGQLIAWLDRRLNHDGDPTARRRAMGVATTLLLVLLAGGIGWGLSALLRALPFGWVLEIAVAAVFLAQRSLHEHVTAVAAACELEGLEGGRRAVSMIVGRDPQSLDMAGVCRAAIESDAENYSDGVFAPAFWFALLGLPGILVYKAVNTADSMIGHRTARHEAFGWASARLDDALNLVPARLCGALLALAAPFGGGRIGAAWRAMLRDAPKHRSPNAGWPEAAMAGGLGLALAGPRQYHGTVVPDAWMGDGGRAEATPRDIRRALEVTKGAGTVLVLGTMAAALVLS</sequence>
<feature type="transmembrane region" description="Helical" evidence="9">
    <location>
        <begin position="61"/>
        <end position="81"/>
    </location>
</feature>
<evidence type="ECO:0000256" key="5">
    <source>
        <dbReference type="ARBA" id="ARBA00022573"/>
    </source>
</evidence>
<evidence type="ECO:0000256" key="7">
    <source>
        <dbReference type="ARBA" id="ARBA00022989"/>
    </source>
</evidence>
<dbReference type="HAMAP" id="MF_00024">
    <property type="entry name" value="CobD_CbiB"/>
    <property type="match status" value="1"/>
</dbReference>
<comment type="similarity">
    <text evidence="3 9">Belongs to the CobD/CbiB family.</text>
</comment>
<evidence type="ECO:0000313" key="11">
    <source>
        <dbReference type="Proteomes" id="UP000196655"/>
    </source>
</evidence>
<dbReference type="GO" id="GO:0048472">
    <property type="term" value="F:threonine-phosphate decarboxylase activity"/>
    <property type="evidence" value="ECO:0007669"/>
    <property type="project" value="InterPro"/>
</dbReference>
<dbReference type="UniPathway" id="UPA00148"/>
<dbReference type="PANTHER" id="PTHR34308">
    <property type="entry name" value="COBALAMIN BIOSYNTHESIS PROTEIN CBIB"/>
    <property type="match status" value="1"/>
</dbReference>
<dbReference type="GO" id="GO:0005886">
    <property type="term" value="C:plasma membrane"/>
    <property type="evidence" value="ECO:0007669"/>
    <property type="project" value="UniProtKB-SubCell"/>
</dbReference>
<dbReference type="GO" id="GO:0015420">
    <property type="term" value="F:ABC-type vitamin B12 transporter activity"/>
    <property type="evidence" value="ECO:0007669"/>
    <property type="project" value="UniProtKB-UniRule"/>
</dbReference>
<comment type="pathway">
    <text evidence="2 9">Cofactor biosynthesis; adenosylcobalamin biosynthesis.</text>
</comment>
<dbReference type="EMBL" id="NHON01000047">
    <property type="protein sequence ID" value="OWJ64911.1"/>
    <property type="molecule type" value="Genomic_DNA"/>
</dbReference>
<evidence type="ECO:0000256" key="1">
    <source>
        <dbReference type="ARBA" id="ARBA00004651"/>
    </source>
</evidence>
<evidence type="ECO:0000256" key="2">
    <source>
        <dbReference type="ARBA" id="ARBA00004953"/>
    </source>
</evidence>
<dbReference type="NCBIfam" id="TIGR00380">
    <property type="entry name" value="cobal_cbiB"/>
    <property type="match status" value="1"/>
</dbReference>
<evidence type="ECO:0000313" key="10">
    <source>
        <dbReference type="EMBL" id="OWJ64911.1"/>
    </source>
</evidence>
<keyword evidence="4 9" id="KW-1003">Cell membrane</keyword>
<dbReference type="RefSeq" id="WP_088153245.1">
    <property type="nucleotide sequence ID" value="NZ_NHON01000047.1"/>
</dbReference>
<dbReference type="AlphaFoldDB" id="A0A211ZI06"/>
<keyword evidence="5 9" id="KW-0169">Cobalamin biosynthesis</keyword>
<organism evidence="10 11">
    <name type="scientific">Inquilinus limosus</name>
    <dbReference type="NCBI Taxonomy" id="171674"/>
    <lineage>
        <taxon>Bacteria</taxon>
        <taxon>Pseudomonadati</taxon>
        <taxon>Pseudomonadota</taxon>
        <taxon>Alphaproteobacteria</taxon>
        <taxon>Rhodospirillales</taxon>
        <taxon>Rhodospirillaceae</taxon>
        <taxon>Inquilinus</taxon>
    </lineage>
</organism>
<dbReference type="OrthoDB" id="9811967at2"/>
<feature type="transmembrane region" description="Helical" evidence="9">
    <location>
        <begin position="304"/>
        <end position="323"/>
    </location>
</feature>
<dbReference type="InterPro" id="IPR004485">
    <property type="entry name" value="Cobalamin_biosynth_CobD/CbiB"/>
</dbReference>
<evidence type="ECO:0000256" key="6">
    <source>
        <dbReference type="ARBA" id="ARBA00022692"/>
    </source>
</evidence>
<keyword evidence="11" id="KW-1185">Reference proteome</keyword>
<comment type="caution">
    <text evidence="10">The sequence shown here is derived from an EMBL/GenBank/DDBJ whole genome shotgun (WGS) entry which is preliminary data.</text>
</comment>
<comment type="function">
    <text evidence="9">Converts cobyric acid to cobinamide by the addition of aminopropanol on the F carboxylic group.</text>
</comment>
<comment type="subcellular location">
    <subcellularLocation>
        <location evidence="1 9">Cell membrane</location>
        <topology evidence="1 9">Multi-pass membrane protein</topology>
    </subcellularLocation>
</comment>
<evidence type="ECO:0000256" key="9">
    <source>
        <dbReference type="HAMAP-Rule" id="MF_00024"/>
    </source>
</evidence>
<evidence type="ECO:0000256" key="8">
    <source>
        <dbReference type="ARBA" id="ARBA00023136"/>
    </source>
</evidence>
<dbReference type="GO" id="GO:0009236">
    <property type="term" value="P:cobalamin biosynthetic process"/>
    <property type="evidence" value="ECO:0007669"/>
    <property type="project" value="UniProtKB-UniRule"/>
</dbReference>
<accession>A0A211ZI06</accession>
<dbReference type="Pfam" id="PF03186">
    <property type="entry name" value="CobD_Cbib"/>
    <property type="match status" value="1"/>
</dbReference>
<protein>
    <recommendedName>
        <fullName evidence="9">Cobalamin biosynthesis protein CobD</fullName>
    </recommendedName>
</protein>
<keyword evidence="8 9" id="KW-0472">Membrane</keyword>
<dbReference type="STRING" id="1122125.GCA_000423185_04707"/>